<reference evidence="2 3" key="1">
    <citation type="submission" date="2019-02" db="EMBL/GenBank/DDBJ databases">
        <title>Deep-cultivation of Planctomycetes and their phenomic and genomic characterization uncovers novel biology.</title>
        <authorList>
            <person name="Wiegand S."/>
            <person name="Jogler M."/>
            <person name="Boedeker C."/>
            <person name="Pinto D."/>
            <person name="Vollmers J."/>
            <person name="Rivas-Marin E."/>
            <person name="Kohn T."/>
            <person name="Peeters S.H."/>
            <person name="Heuer A."/>
            <person name="Rast P."/>
            <person name="Oberbeckmann S."/>
            <person name="Bunk B."/>
            <person name="Jeske O."/>
            <person name="Meyerdierks A."/>
            <person name="Storesund J.E."/>
            <person name="Kallscheuer N."/>
            <person name="Luecker S."/>
            <person name="Lage O.M."/>
            <person name="Pohl T."/>
            <person name="Merkel B.J."/>
            <person name="Hornburger P."/>
            <person name="Mueller R.-W."/>
            <person name="Bruemmer F."/>
            <person name="Labrenz M."/>
            <person name="Spormann A.M."/>
            <person name="Op Den Camp H."/>
            <person name="Overmann J."/>
            <person name="Amann R."/>
            <person name="Jetten M.S.M."/>
            <person name="Mascher T."/>
            <person name="Medema M.H."/>
            <person name="Devos D.P."/>
            <person name="Kaster A.-K."/>
            <person name="Ovreas L."/>
            <person name="Rohde M."/>
            <person name="Galperin M.Y."/>
            <person name="Jogler C."/>
        </authorList>
    </citation>
    <scope>NUCLEOTIDE SEQUENCE [LARGE SCALE GENOMIC DNA]</scope>
    <source>
        <strain evidence="2 3">Mal64</strain>
    </source>
</reference>
<dbReference type="EMBL" id="SJPQ01000002">
    <property type="protein sequence ID" value="TWT88546.1"/>
    <property type="molecule type" value="Genomic_DNA"/>
</dbReference>
<protein>
    <submittedName>
        <fullName evidence="2">Uncharacterized protein</fullName>
    </submittedName>
</protein>
<proteinExistence type="predicted"/>
<keyword evidence="3" id="KW-1185">Reference proteome</keyword>
<organism evidence="2 3">
    <name type="scientific">Pseudobythopirellula maris</name>
    <dbReference type="NCBI Taxonomy" id="2527991"/>
    <lineage>
        <taxon>Bacteria</taxon>
        <taxon>Pseudomonadati</taxon>
        <taxon>Planctomycetota</taxon>
        <taxon>Planctomycetia</taxon>
        <taxon>Pirellulales</taxon>
        <taxon>Lacipirellulaceae</taxon>
        <taxon>Pseudobythopirellula</taxon>
    </lineage>
</organism>
<evidence type="ECO:0000256" key="1">
    <source>
        <dbReference type="SAM" id="SignalP"/>
    </source>
</evidence>
<feature type="signal peptide" evidence="1">
    <location>
        <begin position="1"/>
        <end position="28"/>
    </location>
</feature>
<accession>A0A5C5ZN67</accession>
<keyword evidence="1" id="KW-0732">Signal</keyword>
<comment type="caution">
    <text evidence="2">The sequence shown here is derived from an EMBL/GenBank/DDBJ whole genome shotgun (WGS) entry which is preliminary data.</text>
</comment>
<sequence precursor="true">MFRRTLMAGVFASAVGLMCLGTAGEAEARHCHDRGYYGGGRGVAVYHSGHYDVYRGGPSYYRSAYRGVYPPVYRSRSVYGYGGPSYYGSRGGVYVGRGAAYYRGGGVGIAVGF</sequence>
<name>A0A5C5ZN67_9BACT</name>
<dbReference type="AlphaFoldDB" id="A0A5C5ZN67"/>
<feature type="chain" id="PRO_5022966404" evidence="1">
    <location>
        <begin position="29"/>
        <end position="113"/>
    </location>
</feature>
<evidence type="ECO:0000313" key="2">
    <source>
        <dbReference type="EMBL" id="TWT88546.1"/>
    </source>
</evidence>
<evidence type="ECO:0000313" key="3">
    <source>
        <dbReference type="Proteomes" id="UP000315440"/>
    </source>
</evidence>
<dbReference type="Proteomes" id="UP000315440">
    <property type="component" value="Unassembled WGS sequence"/>
</dbReference>
<dbReference type="RefSeq" id="WP_146399698.1">
    <property type="nucleotide sequence ID" value="NZ_SJPQ01000002.1"/>
</dbReference>
<gene>
    <name evidence="2" type="ORF">Mal64_20290</name>
</gene>